<keyword evidence="2" id="KW-0012">Acyltransferase</keyword>
<reference evidence="5" key="1">
    <citation type="submission" date="2018-03" db="EMBL/GenBank/DDBJ databases">
        <title>Gramella fulva sp. nov., isolated from a dry surface of tidal flat.</title>
        <authorList>
            <person name="Hwang S.H."/>
            <person name="Hwang W.M."/>
            <person name="Kang K."/>
            <person name="Ahn T.-Y."/>
        </authorList>
    </citation>
    <scope>NUCLEOTIDE SEQUENCE [LARGE SCALE GENOMIC DNA]</scope>
    <source>
        <strain evidence="5">SH35</strain>
    </source>
</reference>
<keyword evidence="5" id="KW-1185">Reference proteome</keyword>
<evidence type="ECO:0000259" key="3">
    <source>
        <dbReference type="PROSITE" id="PS51186"/>
    </source>
</evidence>
<evidence type="ECO:0000313" key="5">
    <source>
        <dbReference type="Proteomes" id="UP000241507"/>
    </source>
</evidence>
<feature type="domain" description="N-acetyltransferase" evidence="3">
    <location>
        <begin position="1"/>
        <end position="150"/>
    </location>
</feature>
<gene>
    <name evidence="4" type="ORF">C7S20_13130</name>
</gene>
<dbReference type="OrthoDB" id="4228396at2"/>
<dbReference type="AlphaFoldDB" id="A0A2R3Z761"/>
<dbReference type="GO" id="GO:0016747">
    <property type="term" value="F:acyltransferase activity, transferring groups other than amino-acyl groups"/>
    <property type="evidence" value="ECO:0007669"/>
    <property type="project" value="InterPro"/>
</dbReference>
<protein>
    <recommendedName>
        <fullName evidence="3">N-acetyltransferase domain-containing protein</fullName>
    </recommendedName>
</protein>
<dbReference type="InterPro" id="IPR016181">
    <property type="entry name" value="Acyl_CoA_acyltransferase"/>
</dbReference>
<dbReference type="InterPro" id="IPR000182">
    <property type="entry name" value="GNAT_dom"/>
</dbReference>
<dbReference type="Proteomes" id="UP000241507">
    <property type="component" value="Chromosome"/>
</dbReference>
<dbReference type="InterPro" id="IPR050680">
    <property type="entry name" value="YpeA/RimI_acetyltransf"/>
</dbReference>
<evidence type="ECO:0000313" key="4">
    <source>
        <dbReference type="EMBL" id="AVR46123.1"/>
    </source>
</evidence>
<dbReference type="PROSITE" id="PS51186">
    <property type="entry name" value="GNAT"/>
    <property type="match status" value="2"/>
</dbReference>
<name>A0A2R3Z761_9FLAO</name>
<accession>A0A2R3Z761</accession>
<dbReference type="Gene3D" id="3.40.630.30">
    <property type="match status" value="2"/>
</dbReference>
<evidence type="ECO:0000256" key="2">
    <source>
        <dbReference type="ARBA" id="ARBA00023315"/>
    </source>
</evidence>
<sequence>MNIQSLHNTSIIQLKNCFNASFANYAVPLKLTGEQLQQKFKNDNVDLRFSSGVFENEELKGFVFKAIDIQNGGKMCYNSGTGVLPEFRGQGLTSKMYEFLLPKLKKEAVKSCILEVIDSNIPAIKTYEKIGFKKVRELISFKGIPQIKLPGPEGIKVQESVFDLKGLEKLKDFEASWQNSGAAIERSKENLSFLSLKKNDEILGFAVFNPINGRISQFGIHQDHRRKGLGKFLFKKISQHLQGPVTIINVDSEHTASIDFLQNIQLDPFLTQYEMKMDL</sequence>
<dbReference type="SUPFAM" id="SSF55729">
    <property type="entry name" value="Acyl-CoA N-acyltransferases (Nat)"/>
    <property type="match status" value="2"/>
</dbReference>
<dbReference type="RefSeq" id="WP_107012897.1">
    <property type="nucleotide sequence ID" value="NZ_CP028136.1"/>
</dbReference>
<feature type="domain" description="N-acetyltransferase" evidence="3">
    <location>
        <begin position="155"/>
        <end position="279"/>
    </location>
</feature>
<dbReference type="EMBL" id="CP028136">
    <property type="protein sequence ID" value="AVR46123.1"/>
    <property type="molecule type" value="Genomic_DNA"/>
</dbReference>
<keyword evidence="1" id="KW-0808">Transferase</keyword>
<dbReference type="CDD" id="cd04301">
    <property type="entry name" value="NAT_SF"/>
    <property type="match status" value="2"/>
</dbReference>
<proteinExistence type="predicted"/>
<dbReference type="KEGG" id="grs:C7S20_13130"/>
<dbReference type="PANTHER" id="PTHR43420">
    <property type="entry name" value="ACETYLTRANSFERASE"/>
    <property type="match status" value="1"/>
</dbReference>
<organism evidence="4 5">
    <name type="scientific">Christiangramia fulva</name>
    <dbReference type="NCBI Taxonomy" id="2126553"/>
    <lineage>
        <taxon>Bacteria</taxon>
        <taxon>Pseudomonadati</taxon>
        <taxon>Bacteroidota</taxon>
        <taxon>Flavobacteriia</taxon>
        <taxon>Flavobacteriales</taxon>
        <taxon>Flavobacteriaceae</taxon>
        <taxon>Christiangramia</taxon>
    </lineage>
</organism>
<dbReference type="Pfam" id="PF00583">
    <property type="entry name" value="Acetyltransf_1"/>
    <property type="match status" value="2"/>
</dbReference>
<evidence type="ECO:0000256" key="1">
    <source>
        <dbReference type="ARBA" id="ARBA00022679"/>
    </source>
</evidence>